<comment type="caution">
    <text evidence="2">The sequence shown here is derived from an EMBL/GenBank/DDBJ whole genome shotgun (WGS) entry which is preliminary data.</text>
</comment>
<organism evidence="2">
    <name type="scientific">Hexamita inflata</name>
    <dbReference type="NCBI Taxonomy" id="28002"/>
    <lineage>
        <taxon>Eukaryota</taxon>
        <taxon>Metamonada</taxon>
        <taxon>Diplomonadida</taxon>
        <taxon>Hexamitidae</taxon>
        <taxon>Hexamitinae</taxon>
        <taxon>Hexamita</taxon>
    </lineage>
</organism>
<accession>A0AA86PPK1</accession>
<evidence type="ECO:0000256" key="1">
    <source>
        <dbReference type="SAM" id="Phobius"/>
    </source>
</evidence>
<proteinExistence type="predicted"/>
<keyword evidence="1" id="KW-0472">Membrane</keyword>
<dbReference type="AlphaFoldDB" id="A0AA86PPK1"/>
<dbReference type="EMBL" id="CATOUU010000714">
    <property type="protein sequence ID" value="CAI9943366.1"/>
    <property type="molecule type" value="Genomic_DNA"/>
</dbReference>
<evidence type="ECO:0000313" key="2">
    <source>
        <dbReference type="EMBL" id="CAI9943366.1"/>
    </source>
</evidence>
<gene>
    <name evidence="2" type="ORF">HINF_LOCUS31011</name>
    <name evidence="3" type="ORF">HINF_LOCUS38704</name>
</gene>
<evidence type="ECO:0000313" key="4">
    <source>
        <dbReference type="Proteomes" id="UP001642409"/>
    </source>
</evidence>
<evidence type="ECO:0000313" key="3">
    <source>
        <dbReference type="EMBL" id="CAL6041051.1"/>
    </source>
</evidence>
<dbReference type="Proteomes" id="UP001642409">
    <property type="component" value="Unassembled WGS sequence"/>
</dbReference>
<reference evidence="3 4" key="2">
    <citation type="submission" date="2024-07" db="EMBL/GenBank/DDBJ databases">
        <authorList>
            <person name="Akdeniz Z."/>
        </authorList>
    </citation>
    <scope>NUCLEOTIDE SEQUENCE [LARGE SCALE GENOMIC DNA]</scope>
</reference>
<keyword evidence="1" id="KW-1133">Transmembrane helix</keyword>
<protein>
    <submittedName>
        <fullName evidence="2">Uncharacterized protein</fullName>
    </submittedName>
</protein>
<feature type="transmembrane region" description="Helical" evidence="1">
    <location>
        <begin position="500"/>
        <end position="524"/>
    </location>
</feature>
<dbReference type="EMBL" id="CAXDID020000147">
    <property type="protein sequence ID" value="CAL6041051.1"/>
    <property type="molecule type" value="Genomic_DNA"/>
</dbReference>
<reference evidence="2" key="1">
    <citation type="submission" date="2023-06" db="EMBL/GenBank/DDBJ databases">
        <authorList>
            <person name="Kurt Z."/>
        </authorList>
    </citation>
    <scope>NUCLEOTIDE SEQUENCE</scope>
</reference>
<keyword evidence="4" id="KW-1185">Reference proteome</keyword>
<name>A0AA86PPK1_9EUKA</name>
<keyword evidence="1" id="KW-0812">Transmembrane</keyword>
<sequence>MLALLNVLQLTRAQKDVMSNCYDQTADVNMFTDTMQIIITVKSLKNKLCDLPQGVLVSLFINGLGFYEPQAYVYDYDYNTSTTFVVNCTDVLCLNLKDSASGQIIIESKSDVVYIPAGSIRISQGHSEDCFYNDNTVAYVMKGGIQFKMYPTPTCSNFITWNDAGVIRLLAPVAARVYINYPDNTMTTHENLAMELTQNVFAPDTIPATALLFTVKNDNISKYFDVKGLKYFTLQLVYKPADILRIVQTNTNQYGLLDLTDVYLSAEIQVQPNGFILKTVPGPNMDAANLKIQNIGCDSYLIYIIMTMKNVSRTFEFRERVKIVHNNTYQFTGQPQPYSCSDYPNQKCAENLKTLMSYKSDDVSVYLAFYFYSAAQNYAIMTNYTIGITKISDSCFNGGIADYYKDSKSVNVSIYLNTKSEYCVLVKDDLLTVKVIDTVSKEVKTFQMIYKAKAIQFSLSNFDLSQNPELQIDISRRNLLEESLRINQYVPKSNSLTGKMMQIVGCIWAANIGCVILYAMWTFWIKQIIMLKRPTQSQLMIKPLEDDF</sequence>